<dbReference type="STRING" id="767519.SAMN05216559_3592"/>
<dbReference type="EMBL" id="FOZK01000004">
    <property type="protein sequence ID" value="SFS09820.1"/>
    <property type="molecule type" value="Genomic_DNA"/>
</dbReference>
<proteinExistence type="predicted"/>
<evidence type="ECO:0000313" key="1">
    <source>
        <dbReference type="EMBL" id="SFS09820.1"/>
    </source>
</evidence>
<keyword evidence="2" id="KW-1185">Reference proteome</keyword>
<dbReference type="AlphaFoldDB" id="A0A1I6M283"/>
<sequence>MKRITTLAIRHAESEEFEDYIALAETSLSSVCSYFADVDGVPRER</sequence>
<dbReference type="Proteomes" id="UP000199062">
    <property type="component" value="Unassembled WGS sequence"/>
</dbReference>
<accession>A0A1I6M283</accession>
<name>A0A1I6M283_9EURY</name>
<organism evidence="1 2">
    <name type="scientific">Halomicrobium zhouii</name>
    <dbReference type="NCBI Taxonomy" id="767519"/>
    <lineage>
        <taxon>Archaea</taxon>
        <taxon>Methanobacteriati</taxon>
        <taxon>Methanobacteriota</taxon>
        <taxon>Stenosarchaea group</taxon>
        <taxon>Halobacteria</taxon>
        <taxon>Halobacteriales</taxon>
        <taxon>Haloarculaceae</taxon>
        <taxon>Halomicrobium</taxon>
    </lineage>
</organism>
<evidence type="ECO:0000313" key="2">
    <source>
        <dbReference type="Proteomes" id="UP000199062"/>
    </source>
</evidence>
<protein>
    <submittedName>
        <fullName evidence="1">Uncharacterized protein</fullName>
    </submittedName>
</protein>
<gene>
    <name evidence="1" type="ORF">SAMN05216559_3592</name>
</gene>
<reference evidence="1 2" key="1">
    <citation type="submission" date="2016-10" db="EMBL/GenBank/DDBJ databases">
        <authorList>
            <person name="de Groot N.N."/>
        </authorList>
    </citation>
    <scope>NUCLEOTIDE SEQUENCE [LARGE SCALE GENOMIC DNA]</scope>
    <source>
        <strain evidence="1 2">CGMCC 1.10457</strain>
    </source>
</reference>